<dbReference type="AlphaFoldDB" id="A0A1N7SDC2"/>
<evidence type="ECO:0000313" key="1">
    <source>
        <dbReference type="EMBL" id="SIT45322.1"/>
    </source>
</evidence>
<sequence length="98" mass="10871">MTLAMPATIPMFFQLHFMNHRLCGVCSKSVECGFVPAREGVPQYVRGSTTDRPSREQRMPVYAIISARSRKTLADAADQLLAKDSMFLEYASCIGHSA</sequence>
<accession>A0A1N7SDC2</accession>
<dbReference type="EMBL" id="CYGX02000054">
    <property type="protein sequence ID" value="SIT45322.1"/>
    <property type="molecule type" value="Genomic_DNA"/>
</dbReference>
<dbReference type="Proteomes" id="UP000187012">
    <property type="component" value="Unassembled WGS sequence"/>
</dbReference>
<name>A0A1N7SDC2_9BURK</name>
<keyword evidence="2" id="KW-1185">Reference proteome</keyword>
<protein>
    <submittedName>
        <fullName evidence="1">Uncharacterized protein</fullName>
    </submittedName>
</protein>
<organism evidence="1 2">
    <name type="scientific">Paraburkholderia ribeironis</name>
    <dbReference type="NCBI Taxonomy" id="1247936"/>
    <lineage>
        <taxon>Bacteria</taxon>
        <taxon>Pseudomonadati</taxon>
        <taxon>Pseudomonadota</taxon>
        <taxon>Betaproteobacteria</taxon>
        <taxon>Burkholderiales</taxon>
        <taxon>Burkholderiaceae</taxon>
        <taxon>Paraburkholderia</taxon>
    </lineage>
</organism>
<evidence type="ECO:0000313" key="2">
    <source>
        <dbReference type="Proteomes" id="UP000187012"/>
    </source>
</evidence>
<dbReference type="STRING" id="1247936.BN2475_540051"/>
<gene>
    <name evidence="1" type="ORF">BN2475_540051</name>
</gene>
<proteinExistence type="predicted"/>
<reference evidence="1 2" key="1">
    <citation type="submission" date="2016-12" db="EMBL/GenBank/DDBJ databases">
        <authorList>
            <person name="Song W.-J."/>
            <person name="Kurnit D.M."/>
        </authorList>
    </citation>
    <scope>NUCLEOTIDE SEQUENCE [LARGE SCALE GENOMIC DNA]</scope>
    <source>
        <strain evidence="1 2">STM7296</strain>
    </source>
</reference>